<feature type="domain" description="Fibronectin type-III" evidence="15">
    <location>
        <begin position="609"/>
        <end position="705"/>
    </location>
</feature>
<evidence type="ECO:0000256" key="3">
    <source>
        <dbReference type="ARBA" id="ARBA00022692"/>
    </source>
</evidence>
<feature type="domain" description="Fibronectin type-III" evidence="15">
    <location>
        <begin position="511"/>
        <end position="607"/>
    </location>
</feature>
<dbReference type="InterPro" id="IPR003599">
    <property type="entry name" value="Ig_sub"/>
</dbReference>
<dbReference type="Gene3D" id="2.60.40.10">
    <property type="entry name" value="Immunoglobulins"/>
    <property type="match status" value="7"/>
</dbReference>
<evidence type="ECO:0000256" key="4">
    <source>
        <dbReference type="ARBA" id="ARBA00022729"/>
    </source>
</evidence>
<dbReference type="SMART" id="SM00409">
    <property type="entry name" value="IG"/>
    <property type="match status" value="5"/>
</dbReference>
<name>A0A3S2MQ80_ORYJA</name>
<keyword evidence="8 13" id="KW-0472">Membrane</keyword>
<evidence type="ECO:0000259" key="14">
    <source>
        <dbReference type="PROSITE" id="PS50835"/>
    </source>
</evidence>
<keyword evidence="17" id="KW-1185">Reference proteome</keyword>
<feature type="compositionally biased region" description="Basic and acidic residues" evidence="12">
    <location>
        <begin position="767"/>
        <end position="798"/>
    </location>
</feature>
<dbReference type="GO" id="GO:0008046">
    <property type="term" value="F:axon guidance receptor activity"/>
    <property type="evidence" value="ECO:0007669"/>
    <property type="project" value="TreeGrafter"/>
</dbReference>
<keyword evidence="9" id="KW-1015">Disulfide bond</keyword>
<dbReference type="OrthoDB" id="10056271at2759"/>
<evidence type="ECO:0000259" key="15">
    <source>
        <dbReference type="PROSITE" id="PS50853"/>
    </source>
</evidence>
<evidence type="ECO:0000256" key="9">
    <source>
        <dbReference type="ARBA" id="ARBA00023157"/>
    </source>
</evidence>
<gene>
    <name evidence="16" type="ORF">OJAV_G00144020</name>
</gene>
<dbReference type="PROSITE" id="PS50853">
    <property type="entry name" value="FN3"/>
    <property type="match status" value="2"/>
</dbReference>
<dbReference type="PANTHER" id="PTHR45080">
    <property type="entry name" value="CONTACTIN 5"/>
    <property type="match status" value="1"/>
</dbReference>
<keyword evidence="7 13" id="KW-1133">Transmembrane helix</keyword>
<dbReference type="Pfam" id="PF13927">
    <property type="entry name" value="Ig_3"/>
    <property type="match status" value="1"/>
</dbReference>
<keyword evidence="6" id="KW-0130">Cell adhesion</keyword>
<keyword evidence="5" id="KW-0677">Repeat</keyword>
<dbReference type="InterPro" id="IPR050958">
    <property type="entry name" value="Cell_Adh-Cytoskel_Orgn"/>
</dbReference>
<dbReference type="PRINTS" id="PR01838">
    <property type="entry name" value="NCAMFAMILY"/>
</dbReference>
<dbReference type="FunFam" id="2.60.40.10:FF:000173">
    <property type="entry name" value="Neural cell adhesion molecule 1"/>
    <property type="match status" value="1"/>
</dbReference>
<dbReference type="FunFam" id="2.60.40.10:FF:000086">
    <property type="entry name" value="Neural cell adhesion molecule 1"/>
    <property type="match status" value="1"/>
</dbReference>
<keyword evidence="3 13" id="KW-0812">Transmembrane</keyword>
<evidence type="ECO:0000256" key="13">
    <source>
        <dbReference type="SAM" id="Phobius"/>
    </source>
</evidence>
<dbReference type="SMART" id="SM00408">
    <property type="entry name" value="IGc2"/>
    <property type="match status" value="5"/>
</dbReference>
<dbReference type="FunFam" id="2.60.40.10:FF:000159">
    <property type="entry name" value="neural cell adhesion molecule 1 isoform X2"/>
    <property type="match status" value="1"/>
</dbReference>
<feature type="compositionally biased region" description="Polar residues" evidence="12">
    <location>
        <begin position="799"/>
        <end position="814"/>
    </location>
</feature>
<dbReference type="FunFam" id="2.60.40.10:FF:000149">
    <property type="entry name" value="neural cell adhesion molecule 1 isoform X2"/>
    <property type="match status" value="1"/>
</dbReference>
<dbReference type="InterPro" id="IPR036116">
    <property type="entry name" value="FN3_sf"/>
</dbReference>
<evidence type="ECO:0000256" key="10">
    <source>
        <dbReference type="ARBA" id="ARBA00023180"/>
    </source>
</evidence>
<evidence type="ECO:0000256" key="5">
    <source>
        <dbReference type="ARBA" id="ARBA00022737"/>
    </source>
</evidence>
<dbReference type="GO" id="GO:0007156">
    <property type="term" value="P:homophilic cell adhesion via plasma membrane adhesion molecules"/>
    <property type="evidence" value="ECO:0007669"/>
    <property type="project" value="TreeGrafter"/>
</dbReference>
<feature type="domain" description="Ig-like" evidence="14">
    <location>
        <begin position="121"/>
        <end position="205"/>
    </location>
</feature>
<evidence type="ECO:0000313" key="17">
    <source>
        <dbReference type="Proteomes" id="UP000283210"/>
    </source>
</evidence>
<dbReference type="SMART" id="SM00060">
    <property type="entry name" value="FN3"/>
    <property type="match status" value="2"/>
</dbReference>
<dbReference type="AlphaFoldDB" id="A0A3S2MQ80"/>
<reference evidence="16 17" key="1">
    <citation type="submission" date="2018-11" db="EMBL/GenBank/DDBJ databases">
        <authorList>
            <person name="Lopez-Roques C."/>
            <person name="Donnadieu C."/>
            <person name="Bouchez O."/>
            <person name="Klopp C."/>
            <person name="Cabau C."/>
            <person name="Zahm M."/>
        </authorList>
    </citation>
    <scope>NUCLEOTIDE SEQUENCE [LARGE SCALE GENOMIC DNA]</scope>
    <source>
        <strain evidence="16">RS831</strain>
        <tissue evidence="16">Whole body</tissue>
    </source>
</reference>
<dbReference type="InterPro" id="IPR036179">
    <property type="entry name" value="Ig-like_dom_sf"/>
</dbReference>
<evidence type="ECO:0008006" key="18">
    <source>
        <dbReference type="Google" id="ProtNLM"/>
    </source>
</evidence>
<keyword evidence="4" id="KW-0732">Signal</keyword>
<dbReference type="InterPro" id="IPR013098">
    <property type="entry name" value="Ig_I-set"/>
</dbReference>
<dbReference type="PANTHER" id="PTHR45080:SF29">
    <property type="entry name" value="NEURAL CELL ADHESION MOLECULE 1-LIKE ISOFORM X1"/>
    <property type="match status" value="1"/>
</dbReference>
<feature type="domain" description="Ig-like" evidence="14">
    <location>
        <begin position="18"/>
        <end position="118"/>
    </location>
</feature>
<dbReference type="InterPro" id="IPR009138">
    <property type="entry name" value="Neural_cell_adh"/>
</dbReference>
<keyword evidence="11" id="KW-0393">Immunoglobulin domain</keyword>
<dbReference type="CDD" id="cd00063">
    <property type="entry name" value="FN3"/>
    <property type="match status" value="2"/>
</dbReference>
<accession>A0A3S2MQ80</accession>
<dbReference type="InterPro" id="IPR007110">
    <property type="entry name" value="Ig-like_dom"/>
</dbReference>
<dbReference type="Pfam" id="PF07679">
    <property type="entry name" value="I-set"/>
    <property type="match status" value="4"/>
</dbReference>
<feature type="compositionally biased region" description="Basic and acidic residues" evidence="12">
    <location>
        <begin position="817"/>
        <end position="833"/>
    </location>
</feature>
<organism evidence="16 17">
    <name type="scientific">Oryzias javanicus</name>
    <name type="common">Javanese ricefish</name>
    <name type="synonym">Aplocheilus javanicus</name>
    <dbReference type="NCBI Taxonomy" id="123683"/>
    <lineage>
        <taxon>Eukaryota</taxon>
        <taxon>Metazoa</taxon>
        <taxon>Chordata</taxon>
        <taxon>Craniata</taxon>
        <taxon>Vertebrata</taxon>
        <taxon>Euteleostomi</taxon>
        <taxon>Actinopterygii</taxon>
        <taxon>Neopterygii</taxon>
        <taxon>Teleostei</taxon>
        <taxon>Neoteleostei</taxon>
        <taxon>Acanthomorphata</taxon>
        <taxon>Ovalentaria</taxon>
        <taxon>Atherinomorphae</taxon>
        <taxon>Beloniformes</taxon>
        <taxon>Adrianichthyidae</taxon>
        <taxon>Oryziinae</taxon>
        <taxon>Oryzias</taxon>
    </lineage>
</organism>
<keyword evidence="10" id="KW-0325">Glycoprotein</keyword>
<sequence length="857" mass="94162">MSTWRFILAKHFRSFELPRRFDFEHSAIQVQITPAQGEISVGESKFFLCEVTGEAKDIDWYTPSGEKILQSMQDLSVSRSDEVTSTLTIYHANVDSAGIYKCVARDGEKEAQATVQVKIFQKITFQSAPSPQEFTEGDTADIVCNVVSSPPPTIIWKHKGSKIQASKDVRYKIMANGHLQIRGIKKTDEGMYTCEARVMARGEIDFKTMKVVVNVLPTIRARQFEVNATADIGSSALLACDADGFPDPVVTWTHNGAALEEGDKYSLNEDGSELIIKDVKKVDEGDYTCTATNKAGEKSQEVDLNVFVQPKITYLNNKTASEFDEEVILTCEASGDPTPTISWSSESTIFTEGEQASWTRPDKYESLDRNIVVYSHSRVSSLTLKNVQFTYAGQYLCIASNSIGQDSQSVYLEVRYSPKIQGRVASYTWEKNPANISCEVDAHPEANVVWFKDGAQLPSANTTNVKIYNMPTVSYLEITPESQIDFGNYNCTASNELGSESKEFILIPADVPSAPEIKQVESFSSTAMVEFEEPDSTGGVPLLKYRVEWRFQGKEWTPKEYSVEDGNTKILVTGLKPETTYEVKMSAINGKGEGESSAVSFFKTKPVREPSAPKLEAILAEEGNSLRVTWIKQDDGGLPIIHYLVKYKAKHVPEWKPEIRVPSLSEHTTLNGLAWNTEYEVHVVAENQQGRSDPGVVSIKTAAQPTAVPGSAHGGSGLGTGAIVGILIVVFFLLLVGVDVTCYFLNKCGLLMCIAVNVCGKAGPGAKSKDIEEGKAAFTKDESKEPIVEVRTEEEHSPNQEVKTPSEPNETTPLTEADGKIVKDDNAKSETEVKNATTEVKTVPNEAPQANGNESRA</sequence>
<comment type="subcellular location">
    <subcellularLocation>
        <location evidence="1">Cell membrane</location>
        <topology evidence="1">Single-pass membrane protein</topology>
    </subcellularLocation>
</comment>
<feature type="compositionally biased region" description="Polar residues" evidence="12">
    <location>
        <begin position="848"/>
        <end position="857"/>
    </location>
</feature>
<dbReference type="GO" id="GO:0043025">
    <property type="term" value="C:neuronal cell body"/>
    <property type="evidence" value="ECO:0007669"/>
    <property type="project" value="TreeGrafter"/>
</dbReference>
<dbReference type="Pfam" id="PF00041">
    <property type="entry name" value="fn3"/>
    <property type="match status" value="2"/>
</dbReference>
<dbReference type="Proteomes" id="UP000283210">
    <property type="component" value="Chromosome 14"/>
</dbReference>
<feature type="domain" description="Ig-like" evidence="14">
    <location>
        <begin position="310"/>
        <end position="413"/>
    </location>
</feature>
<feature type="domain" description="Ig-like" evidence="14">
    <location>
        <begin position="418"/>
        <end position="505"/>
    </location>
</feature>
<keyword evidence="2" id="KW-1003">Cell membrane</keyword>
<protein>
    <recommendedName>
        <fullName evidence="18">Neural cell adhesion molecule 1a</fullName>
    </recommendedName>
</protein>
<dbReference type="InterPro" id="IPR013783">
    <property type="entry name" value="Ig-like_fold"/>
</dbReference>
<evidence type="ECO:0000256" key="11">
    <source>
        <dbReference type="ARBA" id="ARBA00023319"/>
    </source>
</evidence>
<dbReference type="EMBL" id="CM012450">
    <property type="protein sequence ID" value="RVE64273.1"/>
    <property type="molecule type" value="Genomic_DNA"/>
</dbReference>
<evidence type="ECO:0000256" key="1">
    <source>
        <dbReference type="ARBA" id="ARBA00004162"/>
    </source>
</evidence>
<reference evidence="16 17" key="2">
    <citation type="submission" date="2019-01" db="EMBL/GenBank/DDBJ databases">
        <title>A chromosome length genome reference of the Java medaka (oryzias javanicus).</title>
        <authorList>
            <person name="Herpin A."/>
            <person name="Takehana Y."/>
            <person name="Naruse K."/>
            <person name="Ansai S."/>
            <person name="Kawaguchi M."/>
        </authorList>
    </citation>
    <scope>NUCLEOTIDE SEQUENCE [LARGE SCALE GENOMIC DNA]</scope>
    <source>
        <strain evidence="16">RS831</strain>
        <tissue evidence="16">Whole body</tissue>
    </source>
</reference>
<feature type="transmembrane region" description="Helical" evidence="13">
    <location>
        <begin position="722"/>
        <end position="745"/>
    </location>
</feature>
<evidence type="ECO:0000256" key="12">
    <source>
        <dbReference type="SAM" id="MobiDB-lite"/>
    </source>
</evidence>
<evidence type="ECO:0000256" key="6">
    <source>
        <dbReference type="ARBA" id="ARBA00022889"/>
    </source>
</evidence>
<evidence type="ECO:0000256" key="7">
    <source>
        <dbReference type="ARBA" id="ARBA00022989"/>
    </source>
</evidence>
<dbReference type="InterPro" id="IPR003961">
    <property type="entry name" value="FN3_dom"/>
</dbReference>
<evidence type="ECO:0000313" key="16">
    <source>
        <dbReference type="EMBL" id="RVE64273.1"/>
    </source>
</evidence>
<dbReference type="InterPro" id="IPR003598">
    <property type="entry name" value="Ig_sub2"/>
</dbReference>
<dbReference type="GO" id="GO:0030424">
    <property type="term" value="C:axon"/>
    <property type="evidence" value="ECO:0007669"/>
    <property type="project" value="TreeGrafter"/>
</dbReference>
<dbReference type="FunFam" id="2.60.40.10:FF:001932">
    <property type="entry name" value="Neural cell adhesion molecule 1a"/>
    <property type="match status" value="1"/>
</dbReference>
<evidence type="ECO:0000256" key="8">
    <source>
        <dbReference type="ARBA" id="ARBA00023136"/>
    </source>
</evidence>
<dbReference type="GO" id="GO:0005886">
    <property type="term" value="C:plasma membrane"/>
    <property type="evidence" value="ECO:0007669"/>
    <property type="project" value="UniProtKB-SubCell"/>
</dbReference>
<feature type="domain" description="Ig-like" evidence="14">
    <location>
        <begin position="217"/>
        <end position="305"/>
    </location>
</feature>
<dbReference type="SUPFAM" id="SSF48726">
    <property type="entry name" value="Immunoglobulin"/>
    <property type="match status" value="5"/>
</dbReference>
<feature type="region of interest" description="Disordered" evidence="12">
    <location>
        <begin position="763"/>
        <end position="857"/>
    </location>
</feature>
<dbReference type="GO" id="GO:0050808">
    <property type="term" value="P:synapse organization"/>
    <property type="evidence" value="ECO:0007669"/>
    <property type="project" value="TreeGrafter"/>
</dbReference>
<dbReference type="PROSITE" id="PS50835">
    <property type="entry name" value="IG_LIKE"/>
    <property type="match status" value="5"/>
</dbReference>
<evidence type="ECO:0000256" key="2">
    <source>
        <dbReference type="ARBA" id="ARBA00022475"/>
    </source>
</evidence>
<dbReference type="SUPFAM" id="SSF49265">
    <property type="entry name" value="Fibronectin type III"/>
    <property type="match status" value="1"/>
</dbReference>
<proteinExistence type="predicted"/>
<dbReference type="CDD" id="cd00096">
    <property type="entry name" value="Ig"/>
    <property type="match status" value="1"/>
</dbReference>
<dbReference type="FunFam" id="2.60.40.10:FF:000032">
    <property type="entry name" value="palladin isoform X1"/>
    <property type="match status" value="1"/>
</dbReference>